<dbReference type="AlphaFoldDB" id="A0A679KIJ8"/>
<gene>
    <name evidence="2" type="ORF">MBLL_04244</name>
</gene>
<evidence type="ECO:0000259" key="1">
    <source>
        <dbReference type="Pfam" id="PF13401"/>
    </source>
</evidence>
<dbReference type="EMBL" id="LR743511">
    <property type="protein sequence ID" value="CAA2145123.1"/>
    <property type="molecule type" value="Genomic_DNA"/>
</dbReference>
<dbReference type="GO" id="GO:0016887">
    <property type="term" value="F:ATP hydrolysis activity"/>
    <property type="evidence" value="ECO:0007669"/>
    <property type="project" value="InterPro"/>
</dbReference>
<accession>A0A679KIJ8</accession>
<dbReference type="Pfam" id="PF13401">
    <property type="entry name" value="AAA_22"/>
    <property type="match status" value="1"/>
</dbReference>
<dbReference type="InterPro" id="IPR027417">
    <property type="entry name" value="P-loop_NTPase"/>
</dbReference>
<feature type="domain" description="ORC1/DEAH AAA+ ATPase" evidence="1">
    <location>
        <begin position="75"/>
        <end position="207"/>
    </location>
</feature>
<organism evidence="2">
    <name type="scientific">Methylobacterium bullatum</name>
    <dbReference type="NCBI Taxonomy" id="570505"/>
    <lineage>
        <taxon>Bacteria</taxon>
        <taxon>Pseudomonadati</taxon>
        <taxon>Pseudomonadota</taxon>
        <taxon>Alphaproteobacteria</taxon>
        <taxon>Hyphomicrobiales</taxon>
        <taxon>Methylobacteriaceae</taxon>
        <taxon>Methylobacterium</taxon>
    </lineage>
</organism>
<reference evidence="2" key="1">
    <citation type="submission" date="2019-12" db="EMBL/GenBank/DDBJ databases">
        <authorList>
            <person name="Cremers G."/>
        </authorList>
    </citation>
    <scope>NUCLEOTIDE SEQUENCE</scope>
    <source>
        <strain evidence="2">Mbul2</strain>
    </source>
</reference>
<dbReference type="Gene3D" id="3.40.50.300">
    <property type="entry name" value="P-loop containing nucleotide triphosphate hydrolases"/>
    <property type="match status" value="1"/>
</dbReference>
<dbReference type="InterPro" id="IPR049945">
    <property type="entry name" value="AAA_22"/>
</dbReference>
<evidence type="ECO:0000313" key="2">
    <source>
        <dbReference type="EMBL" id="CAA2145123.1"/>
    </source>
</evidence>
<dbReference type="SUPFAM" id="SSF52540">
    <property type="entry name" value="P-loop containing nucleoside triphosphate hydrolases"/>
    <property type="match status" value="1"/>
</dbReference>
<proteinExistence type="predicted"/>
<name>A0A679KIJ8_9HYPH</name>
<sequence>MMHLRAHLIATPTHDRVRLEILFCFAQALFARNAIERAQHVWSQYLTLWAEIHGRPMPAAAATLTPVNDLGAVGLFITGGSGAGKTFSVRTAIRTASDLFPDYRVPGSSCPIVSIDVPPGCTFRTLGVQVCDAFGYPIRNRATDHDVWARAYDLLNAHDTVLIHFDEAARIRRSKSDNEIVWIRDKLTALTDHGQTPFGIILSGLPEGLSLLERDPQIRRRFRALVSVPELSQSDIEVELPGIIRLYAELAEIAVDVPFQSDFVYRHAHVCGRMLGIAIDLIIEAIGIAVMSTDGTLRIAHFAEVVQRASGWPSDRNPYLCADWQHIDCSKFLDRDTPQPPPPRKR</sequence>
<protein>
    <recommendedName>
        <fullName evidence="1">ORC1/DEAH AAA+ ATPase domain-containing protein</fullName>
    </recommendedName>
</protein>